<keyword evidence="2" id="KW-1185">Reference proteome</keyword>
<evidence type="ECO:0000313" key="2">
    <source>
        <dbReference type="Proteomes" id="UP000789405"/>
    </source>
</evidence>
<organism evidence="1 2">
    <name type="scientific">Dentiscutata erythropus</name>
    <dbReference type="NCBI Taxonomy" id="1348616"/>
    <lineage>
        <taxon>Eukaryota</taxon>
        <taxon>Fungi</taxon>
        <taxon>Fungi incertae sedis</taxon>
        <taxon>Mucoromycota</taxon>
        <taxon>Glomeromycotina</taxon>
        <taxon>Glomeromycetes</taxon>
        <taxon>Diversisporales</taxon>
        <taxon>Gigasporaceae</taxon>
        <taxon>Dentiscutata</taxon>
    </lineage>
</organism>
<dbReference type="EMBL" id="CAJVPY010000928">
    <property type="protein sequence ID" value="CAG8499199.1"/>
    <property type="molecule type" value="Genomic_DNA"/>
</dbReference>
<dbReference type="Proteomes" id="UP000789405">
    <property type="component" value="Unassembled WGS sequence"/>
</dbReference>
<dbReference type="AlphaFoldDB" id="A0A9N8ZKI9"/>
<comment type="caution">
    <text evidence="1">The sequence shown here is derived from an EMBL/GenBank/DDBJ whole genome shotgun (WGS) entry which is preliminary data.</text>
</comment>
<gene>
    <name evidence="1" type="ORF">DERYTH_LOCUS2811</name>
</gene>
<evidence type="ECO:0000313" key="1">
    <source>
        <dbReference type="EMBL" id="CAG8499199.1"/>
    </source>
</evidence>
<name>A0A9N8ZKI9_9GLOM</name>
<protein>
    <submittedName>
        <fullName evidence="1">23894_t:CDS:1</fullName>
    </submittedName>
</protein>
<proteinExistence type="predicted"/>
<reference evidence="1" key="1">
    <citation type="submission" date="2021-06" db="EMBL/GenBank/DDBJ databases">
        <authorList>
            <person name="Kallberg Y."/>
            <person name="Tangrot J."/>
            <person name="Rosling A."/>
        </authorList>
    </citation>
    <scope>NUCLEOTIDE SEQUENCE</scope>
    <source>
        <strain evidence="1">MA453B</strain>
    </source>
</reference>
<accession>A0A9N8ZKI9</accession>
<sequence>MHNRFLYSLHDFSEHLYIAIFFVDKIDAILIEIRIKTERIDKTIWIDELCGPSFGCIKDSNCWFGYLGAYKCRLSNSNELTAEEFVPSFGVSDLCMKDSNYWISYRGAYECRISNSSELIAEEYEVLAFDNYNPMINIFLKILEIIWGIYNSLYLYYNHLPINI</sequence>